<dbReference type="InterPro" id="IPR019587">
    <property type="entry name" value="Polyketide_cyclase/dehydratase"/>
</dbReference>
<proteinExistence type="predicted"/>
<dbReference type="SUPFAM" id="SSF55961">
    <property type="entry name" value="Bet v1-like"/>
    <property type="match status" value="1"/>
</dbReference>
<sequence>MLCHMKIPTLPTAAFGWTVATQERAFAETVPVELSTIFTGWGPLPAVVGTRDQTGAWDAAGQTRTVLLSDGSHAQERLTAYNAGQHFAYTVTPQSGMLSVLAREARGKWWFIPGAKGGTEIVWTYDFSARSLWSWSLLLVVSLLWEYYMRHALRLLVGQLERAPK</sequence>
<keyword evidence="2" id="KW-1185">Reference proteome</keyword>
<organism evidence="1 2">
    <name type="scientific">Deinococcus piscis</name>
    <dbReference type="NCBI Taxonomy" id="394230"/>
    <lineage>
        <taxon>Bacteria</taxon>
        <taxon>Thermotogati</taxon>
        <taxon>Deinococcota</taxon>
        <taxon>Deinococci</taxon>
        <taxon>Deinococcales</taxon>
        <taxon>Deinococcaceae</taxon>
        <taxon>Deinococcus</taxon>
    </lineage>
</organism>
<dbReference type="Proteomes" id="UP000632154">
    <property type="component" value="Unassembled WGS sequence"/>
</dbReference>
<dbReference type="Gene3D" id="3.30.530.20">
    <property type="match status" value="1"/>
</dbReference>
<name>A0ABQ3K7Y0_9DEIO</name>
<evidence type="ECO:0000313" key="1">
    <source>
        <dbReference type="EMBL" id="GHG05973.1"/>
    </source>
</evidence>
<dbReference type="InterPro" id="IPR023393">
    <property type="entry name" value="START-like_dom_sf"/>
</dbReference>
<gene>
    <name evidence="1" type="ORF">GCM10017783_18150</name>
</gene>
<dbReference type="EMBL" id="BNAL01000023">
    <property type="protein sequence ID" value="GHG05973.1"/>
    <property type="molecule type" value="Genomic_DNA"/>
</dbReference>
<reference evidence="2" key="1">
    <citation type="journal article" date="2019" name="Int. J. Syst. Evol. Microbiol.">
        <title>The Global Catalogue of Microorganisms (GCM) 10K type strain sequencing project: providing services to taxonomists for standard genome sequencing and annotation.</title>
        <authorList>
            <consortium name="The Broad Institute Genomics Platform"/>
            <consortium name="The Broad Institute Genome Sequencing Center for Infectious Disease"/>
            <person name="Wu L."/>
            <person name="Ma J."/>
        </authorList>
    </citation>
    <scope>NUCLEOTIDE SEQUENCE [LARGE SCALE GENOMIC DNA]</scope>
    <source>
        <strain evidence="2">CGMCC 1.18439</strain>
    </source>
</reference>
<dbReference type="Pfam" id="PF10604">
    <property type="entry name" value="Polyketide_cyc2"/>
    <property type="match status" value="1"/>
</dbReference>
<accession>A0ABQ3K7Y0</accession>
<evidence type="ECO:0000313" key="2">
    <source>
        <dbReference type="Proteomes" id="UP000632154"/>
    </source>
</evidence>
<comment type="caution">
    <text evidence="1">The sequence shown here is derived from an EMBL/GenBank/DDBJ whole genome shotgun (WGS) entry which is preliminary data.</text>
</comment>
<protein>
    <submittedName>
        <fullName evidence="1">Uncharacterized protein</fullName>
    </submittedName>
</protein>